<evidence type="ECO:0000256" key="7">
    <source>
        <dbReference type="ARBA" id="ARBA00047848"/>
    </source>
</evidence>
<keyword evidence="5" id="KW-0584">Phenylalanine biosynthesis</keyword>
<feature type="domain" description="Prephenate dehydratase" evidence="8">
    <location>
        <begin position="4"/>
        <end position="181"/>
    </location>
</feature>
<dbReference type="PROSITE" id="PS51671">
    <property type="entry name" value="ACT"/>
    <property type="match status" value="1"/>
</dbReference>
<gene>
    <name evidence="10" type="ORF">DFQ02_101304</name>
</gene>
<dbReference type="Proteomes" id="UP000256629">
    <property type="component" value="Unassembled WGS sequence"/>
</dbReference>
<evidence type="ECO:0000259" key="9">
    <source>
        <dbReference type="PROSITE" id="PS51671"/>
    </source>
</evidence>
<evidence type="ECO:0000256" key="2">
    <source>
        <dbReference type="ARBA" id="ARBA00013147"/>
    </source>
</evidence>
<protein>
    <recommendedName>
        <fullName evidence="2">prephenate dehydratase</fullName>
        <ecNumber evidence="2">4.2.1.51</ecNumber>
    </recommendedName>
</protein>
<evidence type="ECO:0000313" key="10">
    <source>
        <dbReference type="EMBL" id="RED50278.1"/>
    </source>
</evidence>
<dbReference type="EMBL" id="QRDX01000001">
    <property type="protein sequence ID" value="RED50278.1"/>
    <property type="molecule type" value="Genomic_DNA"/>
</dbReference>
<dbReference type="InterPro" id="IPR002912">
    <property type="entry name" value="ACT_dom"/>
</dbReference>
<dbReference type="GO" id="GO:0009094">
    <property type="term" value="P:L-phenylalanine biosynthetic process"/>
    <property type="evidence" value="ECO:0007669"/>
    <property type="project" value="UniProtKB-UniPathway"/>
</dbReference>
<dbReference type="EC" id="4.2.1.51" evidence="2"/>
<dbReference type="UniPathway" id="UPA00121">
    <property type="reaction ID" value="UER00345"/>
</dbReference>
<dbReference type="PANTHER" id="PTHR21022:SF19">
    <property type="entry name" value="PREPHENATE DEHYDRATASE-RELATED"/>
    <property type="match status" value="1"/>
</dbReference>
<keyword evidence="3" id="KW-0028">Amino-acid biosynthesis</keyword>
<evidence type="ECO:0000256" key="1">
    <source>
        <dbReference type="ARBA" id="ARBA00004741"/>
    </source>
</evidence>
<comment type="catalytic activity">
    <reaction evidence="7">
        <text>prephenate + H(+) = 3-phenylpyruvate + CO2 + H2O</text>
        <dbReference type="Rhea" id="RHEA:21648"/>
        <dbReference type="ChEBI" id="CHEBI:15377"/>
        <dbReference type="ChEBI" id="CHEBI:15378"/>
        <dbReference type="ChEBI" id="CHEBI:16526"/>
        <dbReference type="ChEBI" id="CHEBI:18005"/>
        <dbReference type="ChEBI" id="CHEBI:29934"/>
        <dbReference type="EC" id="4.2.1.51"/>
    </reaction>
</comment>
<sequence length="275" mass="30957">MIKTVAIQGVKGSFHHIVSQQFFDKTVHNIECLTFDEVVDSLISEESDAAIMALENSIAGSIIPNYALIDKYNLHIVGEHYVDVQHNLMALSGQTIEDIKEVYSHPMALLQCKEFFKQYPHIKLVEDKDTAEVAQRIQEGQLKGIGAIASVLAAEIFELDILGKSIQTIKHNETRFVIVKRTNSEVLENEINKASIKFEANHKRGSLATILNVMSDCKLNLTKIQSLPIIETPWKYAFFVDVTFNEYGDFKKAKSLIEIMAEGLKVLGEYKNAKL</sequence>
<dbReference type="Pfam" id="PF00800">
    <property type="entry name" value="PDT"/>
    <property type="match status" value="1"/>
</dbReference>
<reference evidence="10 11" key="1">
    <citation type="submission" date="2018-07" db="EMBL/GenBank/DDBJ databases">
        <title>Genomic Encyclopedia of Type Strains, Phase III (KMG-III): the genomes of soil and plant-associated and newly described type strains.</title>
        <authorList>
            <person name="Whitman W."/>
        </authorList>
    </citation>
    <scope>NUCLEOTIDE SEQUENCE [LARGE SCALE GENOMIC DNA]</scope>
    <source>
        <strain evidence="10 11">CECT 8487</strain>
    </source>
</reference>
<evidence type="ECO:0000259" key="8">
    <source>
        <dbReference type="PROSITE" id="PS51171"/>
    </source>
</evidence>
<evidence type="ECO:0000256" key="4">
    <source>
        <dbReference type="ARBA" id="ARBA00023141"/>
    </source>
</evidence>
<dbReference type="GO" id="GO:0005737">
    <property type="term" value="C:cytoplasm"/>
    <property type="evidence" value="ECO:0007669"/>
    <property type="project" value="TreeGrafter"/>
</dbReference>
<evidence type="ECO:0000256" key="6">
    <source>
        <dbReference type="ARBA" id="ARBA00023239"/>
    </source>
</evidence>
<proteinExistence type="predicted"/>
<name>A0A3D9HLC9_9FLAO</name>
<dbReference type="CDD" id="cd13631">
    <property type="entry name" value="PBP2_Ct-PDT_like"/>
    <property type="match status" value="1"/>
</dbReference>
<feature type="domain" description="ACT" evidence="9">
    <location>
        <begin position="195"/>
        <end position="275"/>
    </location>
</feature>
<dbReference type="InterPro" id="IPR045865">
    <property type="entry name" value="ACT-like_dom_sf"/>
</dbReference>
<dbReference type="PROSITE" id="PS51171">
    <property type="entry name" value="PREPHENATE_DEHYDR_3"/>
    <property type="match status" value="1"/>
</dbReference>
<evidence type="ECO:0000256" key="3">
    <source>
        <dbReference type="ARBA" id="ARBA00022605"/>
    </source>
</evidence>
<dbReference type="AlphaFoldDB" id="A0A3D9HLC9"/>
<comment type="pathway">
    <text evidence="1">Amino-acid biosynthesis; L-phenylalanine biosynthesis; phenylpyruvate from prephenate: step 1/1.</text>
</comment>
<evidence type="ECO:0000313" key="11">
    <source>
        <dbReference type="Proteomes" id="UP000256629"/>
    </source>
</evidence>
<evidence type="ECO:0000256" key="5">
    <source>
        <dbReference type="ARBA" id="ARBA00023222"/>
    </source>
</evidence>
<dbReference type="InterPro" id="IPR001086">
    <property type="entry name" value="Preph_deHydtase"/>
</dbReference>
<organism evidence="10 11">
    <name type="scientific">Seonamhaeicola aphaedonensis</name>
    <dbReference type="NCBI Taxonomy" id="1461338"/>
    <lineage>
        <taxon>Bacteria</taxon>
        <taxon>Pseudomonadati</taxon>
        <taxon>Bacteroidota</taxon>
        <taxon>Flavobacteriia</taxon>
        <taxon>Flavobacteriales</taxon>
        <taxon>Flavobacteriaceae</taxon>
    </lineage>
</organism>
<dbReference type="SUPFAM" id="SSF55021">
    <property type="entry name" value="ACT-like"/>
    <property type="match status" value="1"/>
</dbReference>
<dbReference type="Gene3D" id="3.30.70.260">
    <property type="match status" value="1"/>
</dbReference>
<dbReference type="PANTHER" id="PTHR21022">
    <property type="entry name" value="PREPHENATE DEHYDRATASE P PROTEIN"/>
    <property type="match status" value="1"/>
</dbReference>
<dbReference type="OrthoDB" id="9802281at2"/>
<keyword evidence="11" id="KW-1185">Reference proteome</keyword>
<dbReference type="GO" id="GO:0004664">
    <property type="term" value="F:prephenate dehydratase activity"/>
    <property type="evidence" value="ECO:0007669"/>
    <property type="project" value="UniProtKB-EC"/>
</dbReference>
<dbReference type="RefSeq" id="WP_116039215.1">
    <property type="nucleotide sequence ID" value="NZ_QRDX01000001.1"/>
</dbReference>
<dbReference type="CDD" id="cd04905">
    <property type="entry name" value="ACT_CM-PDT"/>
    <property type="match status" value="1"/>
</dbReference>
<keyword evidence="4" id="KW-0057">Aromatic amino acid biosynthesis</keyword>
<comment type="caution">
    <text evidence="10">The sequence shown here is derived from an EMBL/GenBank/DDBJ whole genome shotgun (WGS) entry which is preliminary data.</text>
</comment>
<dbReference type="SUPFAM" id="SSF53850">
    <property type="entry name" value="Periplasmic binding protein-like II"/>
    <property type="match status" value="1"/>
</dbReference>
<dbReference type="Gene3D" id="3.40.190.10">
    <property type="entry name" value="Periplasmic binding protein-like II"/>
    <property type="match status" value="2"/>
</dbReference>
<accession>A0A3D9HLC9</accession>
<keyword evidence="6" id="KW-0456">Lyase</keyword>